<evidence type="ECO:0000313" key="2">
    <source>
        <dbReference type="Proteomes" id="UP000615593"/>
    </source>
</evidence>
<reference evidence="2" key="1">
    <citation type="journal article" date="2019" name="Int. J. Syst. Evol. Microbiol.">
        <title>The Global Catalogue of Microorganisms (GCM) 10K type strain sequencing project: providing services to taxonomists for standard genome sequencing and annotation.</title>
        <authorList>
            <consortium name="The Broad Institute Genomics Platform"/>
            <consortium name="The Broad Institute Genome Sequencing Center for Infectious Disease"/>
            <person name="Wu L."/>
            <person name="Ma J."/>
        </authorList>
    </citation>
    <scope>NUCLEOTIDE SEQUENCE [LARGE SCALE GENOMIC DNA]</scope>
    <source>
        <strain evidence="2">KCTC 12708</strain>
    </source>
</reference>
<protein>
    <recommendedName>
        <fullName evidence="3">HEAT repeat domain-containing protein</fullName>
    </recommendedName>
</protein>
<name>A0ABQ3C246_9FLAO</name>
<accession>A0ABQ3C246</accession>
<dbReference type="RefSeq" id="WP_027885788.1">
    <property type="nucleotide sequence ID" value="NZ_BMWY01000016.1"/>
</dbReference>
<comment type="caution">
    <text evidence="1">The sequence shown here is derived from an EMBL/GenBank/DDBJ whole genome shotgun (WGS) entry which is preliminary data.</text>
</comment>
<evidence type="ECO:0000313" key="1">
    <source>
        <dbReference type="EMBL" id="GGZ65209.1"/>
    </source>
</evidence>
<organism evidence="1 2">
    <name type="scientific">Mesonia mobilis</name>
    <dbReference type="NCBI Taxonomy" id="369791"/>
    <lineage>
        <taxon>Bacteria</taxon>
        <taxon>Pseudomonadati</taxon>
        <taxon>Bacteroidota</taxon>
        <taxon>Flavobacteriia</taxon>
        <taxon>Flavobacteriales</taxon>
        <taxon>Flavobacteriaceae</taxon>
        <taxon>Mesonia</taxon>
    </lineage>
</organism>
<gene>
    <name evidence="1" type="ORF">GCM10008088_28210</name>
</gene>
<dbReference type="Proteomes" id="UP000615593">
    <property type="component" value="Unassembled WGS sequence"/>
</dbReference>
<proteinExistence type="predicted"/>
<dbReference type="GeneID" id="94370484"/>
<dbReference type="EMBL" id="BMWY01000016">
    <property type="protein sequence ID" value="GGZ65209.1"/>
    <property type="molecule type" value="Genomic_DNA"/>
</dbReference>
<keyword evidence="2" id="KW-1185">Reference proteome</keyword>
<evidence type="ECO:0008006" key="3">
    <source>
        <dbReference type="Google" id="ProtNLM"/>
    </source>
</evidence>
<sequence length="167" mass="19466">MNTEWRKIAELIKNNNSELTHDGKSKFAIELFLGKTWIKNTVDYIIELKTEWNLAVNCLRVLESEYATDYAYKIYKNSTNKDDRRIAVLVIKDIAHPKSIHWITEFLNDENVADFGLGVLDQLLWTEKIKPNKMTESLLNLAAEKKHDGLSEKVEFIRKYLTKKSSC</sequence>